<dbReference type="PROSITE" id="PS51186">
    <property type="entry name" value="GNAT"/>
    <property type="match status" value="1"/>
</dbReference>
<dbReference type="InterPro" id="IPR010167">
    <property type="entry name" value="NH2A_AcTrfase"/>
</dbReference>
<sequence length="176" mass="18957">MLIRAARLSDLDDIVNLVDYYAAQGALLPRSRESLLEYLPVLGVACVDSEIAGIVALHQLETKVGEVRTLAVAPGFHKQGIGEKLVQYAVAQAEKAGMTKVISFTRQVAFFQHCGFQIVARETVPAKYFIDCVGCPMLSHCDEVAMERVLTSTTFSSADDSGSSHPIISKVAGIGQ</sequence>
<dbReference type="CDD" id="cd04301">
    <property type="entry name" value="NAT_SF"/>
    <property type="match status" value="1"/>
</dbReference>
<dbReference type="InterPro" id="IPR016181">
    <property type="entry name" value="Acyl_CoA_acyltransferase"/>
</dbReference>
<keyword evidence="1" id="KW-0808">Transferase</keyword>
<dbReference type="PANTHER" id="PTHR30602">
    <property type="entry name" value="AMINO-ACID ACETYLTRANSFERASE"/>
    <property type="match status" value="1"/>
</dbReference>
<dbReference type="Pfam" id="PF00583">
    <property type="entry name" value="Acetyltransf_1"/>
    <property type="match status" value="1"/>
</dbReference>
<evidence type="ECO:0000256" key="1">
    <source>
        <dbReference type="ARBA" id="ARBA00022679"/>
    </source>
</evidence>
<dbReference type="PANTHER" id="PTHR30602:SF12">
    <property type="entry name" value="AMINO-ACID ACETYLTRANSFERASE NAGS1, CHLOROPLASTIC-RELATED"/>
    <property type="match status" value="1"/>
</dbReference>
<evidence type="ECO:0000313" key="5">
    <source>
        <dbReference type="Proteomes" id="UP000325292"/>
    </source>
</evidence>
<keyword evidence="5" id="KW-1185">Reference proteome</keyword>
<protein>
    <recommendedName>
        <fullName evidence="3">N-acetyltransferase domain-containing protein</fullName>
    </recommendedName>
</protein>
<dbReference type="Proteomes" id="UP000325292">
    <property type="component" value="Chromosome"/>
</dbReference>
<evidence type="ECO:0000256" key="2">
    <source>
        <dbReference type="ARBA" id="ARBA00023315"/>
    </source>
</evidence>
<keyword evidence="2" id="KW-0012">Acyltransferase</keyword>
<dbReference type="SUPFAM" id="SSF55729">
    <property type="entry name" value="Acyl-CoA N-acyltransferases (Nat)"/>
    <property type="match status" value="1"/>
</dbReference>
<name>A0ABM6RR20_9FIRM</name>
<gene>
    <name evidence="4" type="ORF">BXT84_07140</name>
</gene>
<dbReference type="EMBL" id="CP019454">
    <property type="protein sequence ID" value="AUW93746.1"/>
    <property type="molecule type" value="Genomic_DNA"/>
</dbReference>
<reference evidence="4 5" key="1">
    <citation type="journal article" date="2019" name="Sci. Rep.">
        <title>Sulfobacillus thermotolerans: new insights into resistance and metabolic capacities of acidophilic chemolithotrophs.</title>
        <authorList>
            <person name="Panyushkina A.E."/>
            <person name="Babenko V.V."/>
            <person name="Nikitina A.S."/>
            <person name="Selezneva O.V."/>
            <person name="Tsaplina I.A."/>
            <person name="Letarova M.A."/>
            <person name="Kostryukova E.S."/>
            <person name="Letarov A.V."/>
        </authorList>
    </citation>
    <scope>NUCLEOTIDE SEQUENCE [LARGE SCALE GENOMIC DNA]</scope>
    <source>
        <strain evidence="4 5">Kr1</strain>
    </source>
</reference>
<evidence type="ECO:0000259" key="3">
    <source>
        <dbReference type="PROSITE" id="PS51186"/>
    </source>
</evidence>
<organism evidence="4 5">
    <name type="scientific">Sulfobacillus thermotolerans</name>
    <dbReference type="NCBI Taxonomy" id="338644"/>
    <lineage>
        <taxon>Bacteria</taxon>
        <taxon>Bacillati</taxon>
        <taxon>Bacillota</taxon>
        <taxon>Clostridia</taxon>
        <taxon>Eubacteriales</taxon>
        <taxon>Clostridiales Family XVII. Incertae Sedis</taxon>
        <taxon>Sulfobacillus</taxon>
    </lineage>
</organism>
<evidence type="ECO:0000313" key="4">
    <source>
        <dbReference type="EMBL" id="AUW93746.1"/>
    </source>
</evidence>
<accession>A0ABM6RR20</accession>
<dbReference type="InterPro" id="IPR000182">
    <property type="entry name" value="GNAT_dom"/>
</dbReference>
<dbReference type="Gene3D" id="3.40.630.30">
    <property type="match status" value="1"/>
</dbReference>
<proteinExistence type="predicted"/>
<feature type="domain" description="N-acetyltransferase" evidence="3">
    <location>
        <begin position="1"/>
        <end position="142"/>
    </location>
</feature>